<name>A0A8T0GK78_CERPU</name>
<evidence type="ECO:0000313" key="3">
    <source>
        <dbReference type="Proteomes" id="UP000822688"/>
    </source>
</evidence>
<accession>A0A8T0GK78</accession>
<dbReference type="AlphaFoldDB" id="A0A8T0GK78"/>
<keyword evidence="3" id="KW-1185">Reference proteome</keyword>
<sequence>MGKCTHHTQSGSHGEGVCSSCLEKKLNSVWRGESKHSDSAAAATSLAASGTIAKHPDSSLHSKEAIAVLGSIASITKRKHLSKQAALVKGRDITEGGIDFVLDSRYTDGVRSFRKPVPNPSDIIRAGHARAIVDASMSKDGTKRRSKVSSLVSKKVVGKSVAVADAKTRLNVQVSGARSVGCRSLPLVDRIAKETALRVIKEVGDEFSEGDGVELETHMKEQDPRITCFAPSHWQSKLRSKWGLKGLGSPITGSNKIFPSKSVENVQKLLQAHFNPLREDSRFVSAGDVDRKRRTLQQTSDLRQNPQPNESEVSDVVIEGMPDRILKPEDMNQRLRTSYNTVLKWLQNLPMPETTLQNIADGEDPYLSSAFVMEVKNNDLAKVGHLHQIAEEHKHLDESSVEEAPTGNHLLDVSSFGKFLIRAAQRKPKQGLSRVASAR</sequence>
<evidence type="ECO:0000256" key="1">
    <source>
        <dbReference type="SAM" id="MobiDB-lite"/>
    </source>
</evidence>
<reference evidence="2" key="1">
    <citation type="submission" date="2020-06" db="EMBL/GenBank/DDBJ databases">
        <title>WGS assembly of Ceratodon purpureus strain R40.</title>
        <authorList>
            <person name="Carey S.B."/>
            <person name="Jenkins J."/>
            <person name="Shu S."/>
            <person name="Lovell J.T."/>
            <person name="Sreedasyam A."/>
            <person name="Maumus F."/>
            <person name="Tiley G.P."/>
            <person name="Fernandez-Pozo N."/>
            <person name="Barry K."/>
            <person name="Chen C."/>
            <person name="Wang M."/>
            <person name="Lipzen A."/>
            <person name="Daum C."/>
            <person name="Saski C.A."/>
            <person name="Payton A.C."/>
            <person name="Mcbreen J.C."/>
            <person name="Conrad R.E."/>
            <person name="Kollar L.M."/>
            <person name="Olsson S."/>
            <person name="Huttunen S."/>
            <person name="Landis J.B."/>
            <person name="Wickett N.J."/>
            <person name="Johnson M.G."/>
            <person name="Rensing S.A."/>
            <person name="Grimwood J."/>
            <person name="Schmutz J."/>
            <person name="Mcdaniel S.F."/>
        </authorList>
    </citation>
    <scope>NUCLEOTIDE SEQUENCE</scope>
    <source>
        <strain evidence="2">R40</strain>
    </source>
</reference>
<feature type="region of interest" description="Disordered" evidence="1">
    <location>
        <begin position="288"/>
        <end position="312"/>
    </location>
</feature>
<organism evidence="2 3">
    <name type="scientific">Ceratodon purpureus</name>
    <name type="common">Fire moss</name>
    <name type="synonym">Dicranum purpureum</name>
    <dbReference type="NCBI Taxonomy" id="3225"/>
    <lineage>
        <taxon>Eukaryota</taxon>
        <taxon>Viridiplantae</taxon>
        <taxon>Streptophyta</taxon>
        <taxon>Embryophyta</taxon>
        <taxon>Bryophyta</taxon>
        <taxon>Bryophytina</taxon>
        <taxon>Bryopsida</taxon>
        <taxon>Dicranidae</taxon>
        <taxon>Pseudoditrichales</taxon>
        <taxon>Ditrichaceae</taxon>
        <taxon>Ceratodon</taxon>
    </lineage>
</organism>
<evidence type="ECO:0000313" key="2">
    <source>
        <dbReference type="EMBL" id="KAG0558644.1"/>
    </source>
</evidence>
<dbReference type="Proteomes" id="UP000822688">
    <property type="component" value="Chromosome 10"/>
</dbReference>
<protein>
    <submittedName>
        <fullName evidence="2">Uncharacterized protein</fullName>
    </submittedName>
</protein>
<dbReference type="EMBL" id="CM026431">
    <property type="protein sequence ID" value="KAG0558644.1"/>
    <property type="molecule type" value="Genomic_DNA"/>
</dbReference>
<feature type="compositionally biased region" description="Polar residues" evidence="1">
    <location>
        <begin position="296"/>
        <end position="311"/>
    </location>
</feature>
<comment type="caution">
    <text evidence="2">The sequence shown here is derived from an EMBL/GenBank/DDBJ whole genome shotgun (WGS) entry which is preliminary data.</text>
</comment>
<proteinExistence type="predicted"/>
<gene>
    <name evidence="2" type="ORF">KC19_10G043100</name>
</gene>